<dbReference type="GO" id="GO:0008320">
    <property type="term" value="F:protein transmembrane transporter activity"/>
    <property type="evidence" value="ECO:0007669"/>
    <property type="project" value="TreeGrafter"/>
</dbReference>
<evidence type="ECO:0000259" key="5">
    <source>
        <dbReference type="Pfam" id="PF03865"/>
    </source>
</evidence>
<evidence type="ECO:0000313" key="8">
    <source>
        <dbReference type="EMBL" id="SNY58943.1"/>
    </source>
</evidence>
<evidence type="ECO:0000256" key="1">
    <source>
        <dbReference type="ARBA" id="ARBA00022452"/>
    </source>
</evidence>
<dbReference type="Gene3D" id="3.10.20.310">
    <property type="entry name" value="membrane protein fhac"/>
    <property type="match status" value="1"/>
</dbReference>
<reference evidence="7 10" key="2">
    <citation type="journal article" date="2018" name="Int. J. Syst. Evol. Microbiol.">
        <title>Pseudooceanicola lipolyticus sp. nov., a marine alphaproteobacterium, reclassification of Oceanicola flagellatus as Pseudooceanicola flagellatus comb. nov. and emended description of the genus Pseudooceanicola.</title>
        <authorList>
            <person name="Huang M.-M."/>
            <person name="Guo L.-L."/>
            <person name="Wu Y.-H."/>
            <person name="Lai Q.-L."/>
            <person name="Shao Z.-Z."/>
            <person name="Wang C.-S."/>
            <person name="Wu M."/>
            <person name="Xu X.-W."/>
        </authorList>
    </citation>
    <scope>NUCLEOTIDE SEQUENCE [LARGE SCALE GENOMIC DNA]</scope>
    <source>
        <strain evidence="7 10">Ar-45</strain>
    </source>
</reference>
<evidence type="ECO:0000256" key="4">
    <source>
        <dbReference type="SAM" id="SignalP"/>
    </source>
</evidence>
<dbReference type="EMBL" id="PGTD01000011">
    <property type="protein sequence ID" value="PJE31021.1"/>
    <property type="molecule type" value="Genomic_DNA"/>
</dbReference>
<gene>
    <name evidence="7" type="ORF">CVM39_04300</name>
    <name evidence="8" type="ORF">SAMN06297129_3650</name>
</gene>
<keyword evidence="1" id="KW-0472">Membrane</keyword>
<dbReference type="InterPro" id="IPR005565">
    <property type="entry name" value="Hemolysn_activator_HlyB_C"/>
</dbReference>
<evidence type="ECO:0000313" key="7">
    <source>
        <dbReference type="EMBL" id="PJE31021.1"/>
    </source>
</evidence>
<keyword evidence="10" id="KW-1185">Reference proteome</keyword>
<evidence type="ECO:0000256" key="2">
    <source>
        <dbReference type="ARBA" id="ARBA00022692"/>
    </source>
</evidence>
<proteinExistence type="predicted"/>
<dbReference type="PANTHER" id="PTHR34597:SF3">
    <property type="entry name" value="OUTER MEMBRANE TRANSPORTER CDIB"/>
    <property type="match status" value="1"/>
</dbReference>
<accession>A0A285JFV0</accession>
<protein>
    <submittedName>
        <fullName evidence="8">Hemolysin activation/secretion protein</fullName>
    </submittedName>
    <submittedName>
        <fullName evidence="7">ShlB/FhaC/HecB family hemolysin secretion/activation protein</fullName>
    </submittedName>
</protein>
<evidence type="ECO:0000313" key="10">
    <source>
        <dbReference type="Proteomes" id="UP000231702"/>
    </source>
</evidence>
<keyword evidence="4" id="KW-0732">Signal</keyword>
<dbReference type="GO" id="GO:0098046">
    <property type="term" value="C:type V protein secretion system complex"/>
    <property type="evidence" value="ECO:0007669"/>
    <property type="project" value="TreeGrafter"/>
</dbReference>
<evidence type="ECO:0000259" key="6">
    <source>
        <dbReference type="Pfam" id="PF08479"/>
    </source>
</evidence>
<feature type="domain" description="Polypeptide-transport-associated ShlB-type" evidence="6">
    <location>
        <begin position="84"/>
        <end position="142"/>
    </location>
</feature>
<reference evidence="8 9" key="1">
    <citation type="submission" date="2017-09" db="EMBL/GenBank/DDBJ databases">
        <authorList>
            <person name="Ehlers B."/>
            <person name="Leendertz F.H."/>
        </authorList>
    </citation>
    <scope>NUCLEOTIDE SEQUENCE [LARGE SCALE GENOMIC DNA]</scope>
    <source>
        <strain evidence="8 9">CGMCC 1.12662</strain>
    </source>
</reference>
<feature type="domain" description="Haemolysin activator HlyB C-terminal" evidence="5">
    <location>
        <begin position="208"/>
        <end position="493"/>
    </location>
</feature>
<dbReference type="Pfam" id="PF03865">
    <property type="entry name" value="ShlB"/>
    <property type="match status" value="1"/>
</dbReference>
<keyword evidence="3" id="KW-0998">Cell outer membrane</keyword>
<keyword evidence="1" id="KW-1134">Transmembrane beta strand</keyword>
<sequence>MQKTMTANSLGRLPALLLAAAMAVGPAAPLSAQQAAPNQLSALAGEEALLPVLNGLRLVAVAPGNAASRQRGVEIAPRLETPAEAQLAARLQQALGQPASLESLGRLVDLVRAHFRDAGYPFTLVTLPEQDITHGTVAILVQPSRLAQAPAVDGARYFEVESYRRAIRVQPGQTINAETLEADVALLNANPYREVRLVSGPGAEPATTQLTLVTQEERPYAFTLGFSTDVFQGEASTNLNGSAVFGNFLGRGDVLRYDLGADPDNASSMAHTLSYTHFLRGNRRLEATAYYTRPENAFAGLFLQVQTTARLGLTYHARRDLDRQGEQQDWYLGLEAASEDYELYFGGTPVSNSTVDLVYLKAGWSRALQLEKGQRSYGVDLLLSPGGLTANNADDRFDEARSGASASYAIVKPWYSQTRPFGEKLSWSLSLRAQLASGALVQSQQFNAISGNAVRLGGASVSGDHGLAVQNTVSLPSFSIGGFSLSPYLMGDMAIAAYADTGFGSDEPGLALGIGGGLSGEIREGVELSLETGQLWWRADGIADSDFAVSFSLNASF</sequence>
<name>A0A285JFV0_9RHOB</name>
<dbReference type="InterPro" id="IPR051544">
    <property type="entry name" value="TPS_OM_transporter"/>
</dbReference>
<evidence type="ECO:0000313" key="9">
    <source>
        <dbReference type="Proteomes" id="UP000231655"/>
    </source>
</evidence>
<keyword evidence="2" id="KW-0812">Transmembrane</keyword>
<evidence type="ECO:0000256" key="3">
    <source>
        <dbReference type="ARBA" id="ARBA00023237"/>
    </source>
</evidence>
<dbReference type="AlphaFoldDB" id="A0A285JFV0"/>
<dbReference type="Proteomes" id="UP000231702">
    <property type="component" value="Unassembled WGS sequence"/>
</dbReference>
<dbReference type="EMBL" id="OBEA01000008">
    <property type="protein sequence ID" value="SNY58943.1"/>
    <property type="molecule type" value="Genomic_DNA"/>
</dbReference>
<organism evidence="8 9">
    <name type="scientific">Pseudooceanicola antarcticus</name>
    <dbReference type="NCBI Taxonomy" id="1247613"/>
    <lineage>
        <taxon>Bacteria</taxon>
        <taxon>Pseudomonadati</taxon>
        <taxon>Pseudomonadota</taxon>
        <taxon>Alphaproteobacteria</taxon>
        <taxon>Rhodobacterales</taxon>
        <taxon>Paracoccaceae</taxon>
        <taxon>Pseudooceanicola</taxon>
    </lineage>
</organism>
<dbReference type="InterPro" id="IPR013686">
    <property type="entry name" value="Polypept-transport_assoc_ShlB"/>
</dbReference>
<dbReference type="Pfam" id="PF08479">
    <property type="entry name" value="POTRA_2"/>
    <property type="match status" value="1"/>
</dbReference>
<dbReference type="Proteomes" id="UP000231655">
    <property type="component" value="Unassembled WGS sequence"/>
</dbReference>
<dbReference type="GO" id="GO:0046819">
    <property type="term" value="P:protein secretion by the type V secretion system"/>
    <property type="evidence" value="ECO:0007669"/>
    <property type="project" value="TreeGrafter"/>
</dbReference>
<feature type="chain" id="PRO_5013126191" evidence="4">
    <location>
        <begin position="33"/>
        <end position="557"/>
    </location>
</feature>
<dbReference type="PANTHER" id="PTHR34597">
    <property type="entry name" value="SLR1661 PROTEIN"/>
    <property type="match status" value="1"/>
</dbReference>
<feature type="signal peptide" evidence="4">
    <location>
        <begin position="1"/>
        <end position="32"/>
    </location>
</feature>
<dbReference type="Gene3D" id="2.40.160.50">
    <property type="entry name" value="membrane protein fhac: a member of the omp85/tpsb transporter family"/>
    <property type="match status" value="1"/>
</dbReference>